<dbReference type="KEGG" id="dog:HP555_10925"/>
<name>A0A7T5VED1_9BACT</name>
<protein>
    <submittedName>
        <fullName evidence="1">Uncharacterized protein</fullName>
    </submittedName>
</protein>
<dbReference type="AlphaFoldDB" id="A0A7T5VED1"/>
<dbReference type="RefSeq" id="WP_199262414.1">
    <property type="nucleotide sequence ID" value="NZ_CP054140.1"/>
</dbReference>
<accession>A0A7T5VED1</accession>
<keyword evidence="2" id="KW-1185">Reference proteome</keyword>
<evidence type="ECO:0000313" key="1">
    <source>
        <dbReference type="EMBL" id="QQG66342.1"/>
    </source>
</evidence>
<organism evidence="1 2">
    <name type="scientific">Desulfobulbus oligotrophicus</name>
    <dbReference type="NCBI Taxonomy" id="1909699"/>
    <lineage>
        <taxon>Bacteria</taxon>
        <taxon>Pseudomonadati</taxon>
        <taxon>Thermodesulfobacteriota</taxon>
        <taxon>Desulfobulbia</taxon>
        <taxon>Desulfobulbales</taxon>
        <taxon>Desulfobulbaceae</taxon>
        <taxon>Desulfobulbus</taxon>
    </lineage>
</organism>
<sequence length="245" mass="26983">MISIDIKGIAEVDAMLKAMPKQAGRAAEQAMDHTAKAIRDEIKGEISRVFSSPVPWTRNSIKATLTRGHNMLAKVGFKDPPRMGQHYLVPQVEGGARKLKGFERAAGGKQYDLAVGAKRTAAGNITVGQAKAVVAGTKRRGGDYVTIQAGNKSRLLPGVYQRIKTAKGFGKAVTRTMTYTAQPGRRRGRFTSAIRARGLKPILILKTNQREPVKPQLDFYGIAHKTFDRTFEKRFWSTLTRFLAS</sequence>
<dbReference type="Proteomes" id="UP000596092">
    <property type="component" value="Chromosome"/>
</dbReference>
<proteinExistence type="predicted"/>
<gene>
    <name evidence="1" type="ORF">HP555_10925</name>
</gene>
<dbReference type="EMBL" id="CP054140">
    <property type="protein sequence ID" value="QQG66342.1"/>
    <property type="molecule type" value="Genomic_DNA"/>
</dbReference>
<reference evidence="1 2" key="1">
    <citation type="submission" date="2020-05" db="EMBL/GenBank/DDBJ databases">
        <title>Complete genome of Desulfobulbus oligotrophicus.</title>
        <authorList>
            <person name="Podar M."/>
        </authorList>
    </citation>
    <scope>NUCLEOTIDE SEQUENCE [LARGE SCALE GENOMIC DNA]</scope>
    <source>
        <strain evidence="1 2">Prop6</strain>
    </source>
</reference>
<evidence type="ECO:0000313" key="2">
    <source>
        <dbReference type="Proteomes" id="UP000596092"/>
    </source>
</evidence>